<dbReference type="SUPFAM" id="SSF52058">
    <property type="entry name" value="L domain-like"/>
    <property type="match status" value="1"/>
</dbReference>
<dbReference type="EnsemblPlants" id="QL03p017044:mrna">
    <property type="protein sequence ID" value="QL03p017044:mrna"/>
    <property type="gene ID" value="QL03p017044"/>
</dbReference>
<evidence type="ECO:0000256" key="1">
    <source>
        <dbReference type="SAM" id="MobiDB-lite"/>
    </source>
</evidence>
<dbReference type="InterPro" id="IPR035897">
    <property type="entry name" value="Toll_tir_struct_dom_sf"/>
</dbReference>
<feature type="compositionally biased region" description="Polar residues" evidence="1">
    <location>
        <begin position="278"/>
        <end position="288"/>
    </location>
</feature>
<dbReference type="Gramene" id="QL03p017044:mrna">
    <property type="protein sequence ID" value="QL03p017044:mrna"/>
    <property type="gene ID" value="QL03p017044"/>
</dbReference>
<dbReference type="SMART" id="SM00255">
    <property type="entry name" value="TIR"/>
    <property type="match status" value="1"/>
</dbReference>
<sequence>MFNMLVGLGWNSFCDTIPDAKVLVLVLLVCMFFYDHKLSNCQVFRVIPSIRGFQWLLTHHVVVRPNPKLFTTRFRHVQEVSFHVQGLVVAVHGDDFAVGFHHLPLKSLEKIEYFNLIAAVIKYIVDFNHGQLYLAQSLFPSVNPCLLSFLCARAHQGKFCTLNVGDLLNSRLINVSYDQQRSLSSFFTYQNKSFDVFLSFRGEDTRFGFTGHLYNALCQLSIHTFIDDNLPRGEQITAQLLETIESSMISIIIFSENYVFSTWCSDELVKIVECKKNAPTQSQKTQNPRLPPSLNPHPHSDSARSANSLTAGPTLAAVPSLRRHSKLSVSVTGPKLSTLSTPFHPRRRRSHTVAQSPAPLISSSSPMATSVTWPLGSEKIRGMMICTLERAKLQLEAKSFEKMKKLKFLIVANVDICGDIEYLPNELRLLDWPEFPLSTLPSNFHPQKLIALNMPQTQVVLEKLLKFRNLTYMNFRSCQYIMKLSNLSTTTPNIKQLNLNGCRNLVEVHDSVGCCLDKLEKLELYNCTELRILPSFLVMKSPKHLDFYMCTRLEKFPDIPHEMDGLKYLTFIGPAIRDLPPSFGNLTRLEELHLGSGTHSEDFTLPESIIKFNRLRWLEISDCYSLREIPKLPKTLRGVDVSNCFSLNSKSLSKLLIKFGRILGLLQNVACLDVRGNIIMDSRSSSRLSHQTDLSSWVSPSKFFEFEVEFRKRNQIPEWFNHQSVESSISLWVGPEFPTFALCLAFSRAGEDEYGYVCVVDIFTDGHKQMFLKKFLCRKRCDHL</sequence>
<reference evidence="3 4" key="1">
    <citation type="journal article" date="2016" name="G3 (Bethesda)">
        <title>First Draft Assembly and Annotation of the Genome of a California Endemic Oak Quercus lobata Nee (Fagaceae).</title>
        <authorList>
            <person name="Sork V.L."/>
            <person name="Fitz-Gibbon S.T."/>
            <person name="Puiu D."/>
            <person name="Crepeau M."/>
            <person name="Gugger P.F."/>
            <person name="Sherman R."/>
            <person name="Stevens K."/>
            <person name="Langley C.H."/>
            <person name="Pellegrini M."/>
            <person name="Salzberg S.L."/>
        </authorList>
    </citation>
    <scope>NUCLEOTIDE SEQUENCE [LARGE SCALE GENOMIC DNA]</scope>
    <source>
        <strain evidence="3 4">cv. SW786</strain>
    </source>
</reference>
<organism evidence="3 4">
    <name type="scientific">Quercus lobata</name>
    <name type="common">Valley oak</name>
    <dbReference type="NCBI Taxonomy" id="97700"/>
    <lineage>
        <taxon>Eukaryota</taxon>
        <taxon>Viridiplantae</taxon>
        <taxon>Streptophyta</taxon>
        <taxon>Embryophyta</taxon>
        <taxon>Tracheophyta</taxon>
        <taxon>Spermatophyta</taxon>
        <taxon>Magnoliopsida</taxon>
        <taxon>eudicotyledons</taxon>
        <taxon>Gunneridae</taxon>
        <taxon>Pentapetalae</taxon>
        <taxon>rosids</taxon>
        <taxon>fabids</taxon>
        <taxon>Fagales</taxon>
        <taxon>Fagaceae</taxon>
        <taxon>Quercus</taxon>
    </lineage>
</organism>
<dbReference type="PANTHER" id="PTHR11017:SF570">
    <property type="entry name" value="DISEASE RESISTANCE PROTEIN (TIR-NBS CLASS)-RELATED"/>
    <property type="match status" value="1"/>
</dbReference>
<dbReference type="GO" id="GO:0006952">
    <property type="term" value="P:defense response"/>
    <property type="evidence" value="ECO:0007669"/>
    <property type="project" value="InterPro"/>
</dbReference>
<dbReference type="InParanoid" id="A0A7N2L5G2"/>
<dbReference type="InterPro" id="IPR032675">
    <property type="entry name" value="LRR_dom_sf"/>
</dbReference>
<accession>A0A7N2L5G2</accession>
<dbReference type="InterPro" id="IPR044974">
    <property type="entry name" value="Disease_R_plants"/>
</dbReference>
<dbReference type="Proteomes" id="UP000594261">
    <property type="component" value="Chromosome 3"/>
</dbReference>
<evidence type="ECO:0000313" key="4">
    <source>
        <dbReference type="Proteomes" id="UP000594261"/>
    </source>
</evidence>
<reference evidence="3" key="2">
    <citation type="submission" date="2021-01" db="UniProtKB">
        <authorList>
            <consortium name="EnsemblPlants"/>
        </authorList>
    </citation>
    <scope>IDENTIFICATION</scope>
</reference>
<evidence type="ECO:0000259" key="2">
    <source>
        <dbReference type="PROSITE" id="PS50104"/>
    </source>
</evidence>
<protein>
    <recommendedName>
        <fullName evidence="2">TIR domain-containing protein</fullName>
    </recommendedName>
</protein>
<feature type="region of interest" description="Disordered" evidence="1">
    <location>
        <begin position="338"/>
        <end position="365"/>
    </location>
</feature>
<dbReference type="Gene3D" id="3.40.50.10140">
    <property type="entry name" value="Toll/interleukin-1 receptor homology (TIR) domain"/>
    <property type="match status" value="1"/>
</dbReference>
<evidence type="ECO:0000313" key="3">
    <source>
        <dbReference type="EnsemblPlants" id="QL03p017044:mrna"/>
    </source>
</evidence>
<feature type="domain" description="TIR" evidence="2">
    <location>
        <begin position="192"/>
        <end position="340"/>
    </location>
</feature>
<name>A0A7N2L5G2_QUELO</name>
<proteinExistence type="predicted"/>
<keyword evidence="4" id="KW-1185">Reference proteome</keyword>
<feature type="region of interest" description="Disordered" evidence="1">
    <location>
        <begin position="278"/>
        <end position="308"/>
    </location>
</feature>
<dbReference type="EMBL" id="LRBV02000003">
    <property type="status" value="NOT_ANNOTATED_CDS"/>
    <property type="molecule type" value="Genomic_DNA"/>
</dbReference>
<dbReference type="SUPFAM" id="SSF52200">
    <property type="entry name" value="Toll/Interleukin receptor TIR domain"/>
    <property type="match status" value="1"/>
</dbReference>
<dbReference type="InterPro" id="IPR000157">
    <property type="entry name" value="TIR_dom"/>
</dbReference>
<dbReference type="AlphaFoldDB" id="A0A7N2L5G2"/>
<dbReference type="GO" id="GO:0007165">
    <property type="term" value="P:signal transduction"/>
    <property type="evidence" value="ECO:0007669"/>
    <property type="project" value="InterPro"/>
</dbReference>
<dbReference type="Pfam" id="PF01582">
    <property type="entry name" value="TIR"/>
    <property type="match status" value="1"/>
</dbReference>
<dbReference type="PANTHER" id="PTHR11017">
    <property type="entry name" value="LEUCINE-RICH REPEAT-CONTAINING PROTEIN"/>
    <property type="match status" value="1"/>
</dbReference>
<dbReference type="PROSITE" id="PS50104">
    <property type="entry name" value="TIR"/>
    <property type="match status" value="1"/>
</dbReference>
<dbReference type="OMA" id="KDGHEYQ"/>
<dbReference type="Gene3D" id="3.80.10.10">
    <property type="entry name" value="Ribonuclease Inhibitor"/>
    <property type="match status" value="2"/>
</dbReference>